<keyword evidence="16" id="KW-1185">Reference proteome</keyword>
<feature type="transmembrane region" description="Helical" evidence="10">
    <location>
        <begin position="521"/>
        <end position="542"/>
    </location>
</feature>
<comment type="function">
    <text evidence="10">Potassium transporter.</text>
</comment>
<accession>A0ABR2YS79</accession>
<evidence type="ECO:0000256" key="7">
    <source>
        <dbReference type="ARBA" id="ARBA00022989"/>
    </source>
</evidence>
<gene>
    <name evidence="15" type="ORF">WJX75_009670</name>
</gene>
<keyword evidence="3" id="KW-0813">Transport</keyword>
<dbReference type="NCBIfam" id="TIGR00794">
    <property type="entry name" value="kup"/>
    <property type="match status" value="1"/>
</dbReference>
<dbReference type="InterPro" id="IPR053952">
    <property type="entry name" value="K_trans_C"/>
</dbReference>
<keyword evidence="12" id="KW-0732">Signal</keyword>
<keyword evidence="4 10" id="KW-0633">Potassium transport</keyword>
<feature type="domain" description="K+ potassium transporter C-terminal" evidence="14">
    <location>
        <begin position="649"/>
        <end position="737"/>
    </location>
</feature>
<dbReference type="Proteomes" id="UP001491310">
    <property type="component" value="Unassembled WGS sequence"/>
</dbReference>
<feature type="transmembrane region" description="Helical" evidence="10">
    <location>
        <begin position="135"/>
        <end position="152"/>
    </location>
</feature>
<dbReference type="PANTHER" id="PTHR30540">
    <property type="entry name" value="OSMOTIC STRESS POTASSIUM TRANSPORTER"/>
    <property type="match status" value="1"/>
</dbReference>
<name>A0ABR2YS79_9CHLO</name>
<feature type="transmembrane region" description="Helical" evidence="10">
    <location>
        <begin position="439"/>
        <end position="469"/>
    </location>
</feature>
<reference evidence="15 16" key="1">
    <citation type="journal article" date="2024" name="Nat. Commun.">
        <title>Phylogenomics reveals the evolutionary origins of lichenization in chlorophyte algae.</title>
        <authorList>
            <person name="Puginier C."/>
            <person name="Libourel C."/>
            <person name="Otte J."/>
            <person name="Skaloud P."/>
            <person name="Haon M."/>
            <person name="Grisel S."/>
            <person name="Petersen M."/>
            <person name="Berrin J.G."/>
            <person name="Delaux P.M."/>
            <person name="Dal Grande F."/>
            <person name="Keller J."/>
        </authorList>
    </citation>
    <scope>NUCLEOTIDE SEQUENCE [LARGE SCALE GENOMIC DNA]</scope>
    <source>
        <strain evidence="15 16">SAG 216-7</strain>
    </source>
</reference>
<organism evidence="15 16">
    <name type="scientific">Coccomyxa subellipsoidea</name>
    <dbReference type="NCBI Taxonomy" id="248742"/>
    <lineage>
        <taxon>Eukaryota</taxon>
        <taxon>Viridiplantae</taxon>
        <taxon>Chlorophyta</taxon>
        <taxon>core chlorophytes</taxon>
        <taxon>Trebouxiophyceae</taxon>
        <taxon>Trebouxiophyceae incertae sedis</taxon>
        <taxon>Coccomyxaceae</taxon>
        <taxon>Coccomyxa</taxon>
    </lineage>
</organism>
<evidence type="ECO:0000313" key="16">
    <source>
        <dbReference type="Proteomes" id="UP001491310"/>
    </source>
</evidence>
<dbReference type="Pfam" id="PF22776">
    <property type="entry name" value="K_trans_C"/>
    <property type="match status" value="1"/>
</dbReference>
<evidence type="ECO:0000256" key="5">
    <source>
        <dbReference type="ARBA" id="ARBA00022692"/>
    </source>
</evidence>
<dbReference type="InterPro" id="IPR053951">
    <property type="entry name" value="K_trans_N"/>
</dbReference>
<evidence type="ECO:0000256" key="6">
    <source>
        <dbReference type="ARBA" id="ARBA00022958"/>
    </source>
</evidence>
<comment type="subcellular location">
    <subcellularLocation>
        <location evidence="1 10">Membrane</location>
        <topology evidence="1 10">Multi-pass membrane protein</topology>
    </subcellularLocation>
</comment>
<evidence type="ECO:0000256" key="1">
    <source>
        <dbReference type="ARBA" id="ARBA00004141"/>
    </source>
</evidence>
<comment type="caution">
    <text evidence="10">Lacks conserved residue(s) required for the propagation of feature annotation.</text>
</comment>
<evidence type="ECO:0000256" key="4">
    <source>
        <dbReference type="ARBA" id="ARBA00022538"/>
    </source>
</evidence>
<keyword evidence="8 10" id="KW-0406">Ion transport</keyword>
<comment type="similarity">
    <text evidence="2 10">Belongs to the HAK/KUP transporter (TC 2.A.72.3) family.</text>
</comment>
<feature type="transmembrane region" description="Helical" evidence="10">
    <location>
        <begin position="574"/>
        <end position="595"/>
    </location>
</feature>
<evidence type="ECO:0000313" key="15">
    <source>
        <dbReference type="EMBL" id="KAK9909933.1"/>
    </source>
</evidence>
<feature type="transmembrane region" description="Helical" evidence="10">
    <location>
        <begin position="251"/>
        <end position="269"/>
    </location>
</feature>
<evidence type="ECO:0000256" key="10">
    <source>
        <dbReference type="RuleBase" id="RU321113"/>
    </source>
</evidence>
<keyword evidence="6 10" id="KW-0630">Potassium</keyword>
<evidence type="ECO:0000259" key="13">
    <source>
        <dbReference type="Pfam" id="PF02705"/>
    </source>
</evidence>
<feature type="transmembrane region" description="Helical" evidence="10">
    <location>
        <begin position="365"/>
        <end position="385"/>
    </location>
</feature>
<dbReference type="InterPro" id="IPR003855">
    <property type="entry name" value="K+_transporter"/>
</dbReference>
<evidence type="ECO:0000256" key="9">
    <source>
        <dbReference type="ARBA" id="ARBA00023136"/>
    </source>
</evidence>
<dbReference type="EMBL" id="JALJOT010000006">
    <property type="protein sequence ID" value="KAK9909933.1"/>
    <property type="molecule type" value="Genomic_DNA"/>
</dbReference>
<evidence type="ECO:0000256" key="12">
    <source>
        <dbReference type="SAM" id="SignalP"/>
    </source>
</evidence>
<keyword evidence="5 10" id="KW-0812">Transmembrane</keyword>
<feature type="transmembrane region" description="Helical" evidence="10">
    <location>
        <begin position="397"/>
        <end position="419"/>
    </location>
</feature>
<evidence type="ECO:0000256" key="11">
    <source>
        <dbReference type="SAM" id="MobiDB-lite"/>
    </source>
</evidence>
<feature type="signal peptide" evidence="12">
    <location>
        <begin position="1"/>
        <end position="27"/>
    </location>
</feature>
<protein>
    <recommendedName>
        <fullName evidence="10">Potassium transporter</fullName>
    </recommendedName>
</protein>
<proteinExistence type="inferred from homology"/>
<evidence type="ECO:0000259" key="14">
    <source>
        <dbReference type="Pfam" id="PF22776"/>
    </source>
</evidence>
<evidence type="ECO:0000256" key="3">
    <source>
        <dbReference type="ARBA" id="ARBA00022448"/>
    </source>
</evidence>
<feature type="region of interest" description="Disordered" evidence="11">
    <location>
        <begin position="211"/>
        <end position="230"/>
    </location>
</feature>
<dbReference type="Pfam" id="PF02705">
    <property type="entry name" value="K_trans"/>
    <property type="match status" value="1"/>
</dbReference>
<feature type="domain" description="K+ potassium transporter integral membrane" evidence="13">
    <location>
        <begin position="102"/>
        <end position="614"/>
    </location>
</feature>
<evidence type="ECO:0000256" key="2">
    <source>
        <dbReference type="ARBA" id="ARBA00008440"/>
    </source>
</evidence>
<keyword evidence="9 10" id="KW-0472">Membrane</keyword>
<keyword evidence="7 10" id="KW-1133">Transmembrane helix</keyword>
<comment type="caution">
    <text evidence="15">The sequence shown here is derived from an EMBL/GenBank/DDBJ whole genome shotgun (WGS) entry which is preliminary data.</text>
</comment>
<feature type="transmembrane region" description="Helical" evidence="10">
    <location>
        <begin position="489"/>
        <end position="509"/>
    </location>
</feature>
<feature type="chain" id="PRO_5045123033" description="Potassium transporter" evidence="12">
    <location>
        <begin position="28"/>
        <end position="952"/>
    </location>
</feature>
<evidence type="ECO:0000256" key="8">
    <source>
        <dbReference type="ARBA" id="ARBA00023065"/>
    </source>
</evidence>
<sequence>MGLLRLSSLDRVLAAALIFAFLHRGEGTQRSANCSLSLTRVASMKRSLTDLARKRTAGRQGFADSILSRVTSKAWEDDADIEDPEAAERSSKGRWRATLLLSFQALGVVYGDIGTSPLYVISSTFLDGAPSEEDIMGVISLIIWSLTSLLLIKYASIVLRADDNGQGGTFALYSLLKRQAELGKKGKLLESDRNLSQYSIGRGDTRLVSRLSRKQRTKSAPPGGLPTVTEHSTKLNDWRQRFIENRHTQNILRVLVVAGVGMIMGDGVLTPAISVVSACEGLQQASANITRSTIVIIAIVILAGLFLIQQFGTKFVGSLFSPIILVWFIFNTVIGVYNIAMYRPDIFKAFGPNYWFSFFLRNQTAGWQALGGVVLCITGVEALFADLGHFNRPSIQMSTFCIVYPALIITYLGQGSYLLAHPEAFDAMFWKSLPRGTFWPMFVVATLAAIIASQALISAVFQIVSQAIVQGFFPRFHVHHTSREHRGQVYIPLINYLLMTLCLIIVGTFQTSTNIGRAYGIAVLADMFLTTHFMTLVLMTIWRLPLPLVVLWYCVFAPIEGTYLSSALEKIPTGGWFSVMMSGIYTSMMLLWFWGNSKKKAFYGRKTLKLHQFLALMGDDGKDEQTSMTIASQKIALKASATKLKRVRGVGLYYGEDIHGVPPVLLQFVSRTPVLYEVNIFVTNRFVPIPEVLPSERILVEQLGVSGFYHIVARYGYMEEVKQDDAFVRVLLERVLHLLYITLQERASAMPTLHHDLGLPATHKVPPPSDTNFKGRDDSAKHVTPLNGAGSAAEVQLTPVSTAVAQVAAAQAAAGAIGEPAPALVDVPGRGRSLSPSDAVPEPFLYRNLEEVANKLATCPREVAARYHRAAIVADEIRVVKHAANQHSVVFILGHTHVVLPKHIPFWRLPRRILLELPFKAFADAFSEPADSIFNIPSAHLLEIGLPYTLDA</sequence>
<dbReference type="PANTHER" id="PTHR30540:SF83">
    <property type="entry name" value="K+ POTASSIUM TRANSPORTER"/>
    <property type="match status" value="1"/>
</dbReference>
<feature type="transmembrane region" description="Helical" evidence="10">
    <location>
        <begin position="289"/>
        <end position="308"/>
    </location>
</feature>
<feature type="transmembrane region" description="Helical" evidence="10">
    <location>
        <begin position="315"/>
        <end position="340"/>
    </location>
</feature>